<dbReference type="Gene3D" id="3.30.565.10">
    <property type="entry name" value="Histidine kinase-like ATPase, C-terminal domain"/>
    <property type="match status" value="1"/>
</dbReference>
<dbReference type="PANTHER" id="PTHR42878">
    <property type="entry name" value="TWO-COMPONENT HISTIDINE KINASE"/>
    <property type="match status" value="1"/>
</dbReference>
<evidence type="ECO:0000256" key="10">
    <source>
        <dbReference type="ARBA" id="ARBA00022989"/>
    </source>
</evidence>
<dbReference type="Pfam" id="PF08269">
    <property type="entry name" value="dCache_2"/>
    <property type="match status" value="1"/>
</dbReference>
<evidence type="ECO:0000256" key="1">
    <source>
        <dbReference type="ARBA" id="ARBA00000085"/>
    </source>
</evidence>
<keyword evidence="6 14" id="KW-0812">Transmembrane</keyword>
<keyword evidence="19" id="KW-1185">Reference proteome</keyword>
<keyword evidence="4" id="KW-0597">Phosphoprotein</keyword>
<evidence type="ECO:0000256" key="9">
    <source>
        <dbReference type="ARBA" id="ARBA00022840"/>
    </source>
</evidence>
<evidence type="ECO:0000256" key="13">
    <source>
        <dbReference type="SAM" id="Coils"/>
    </source>
</evidence>
<evidence type="ECO:0000256" key="7">
    <source>
        <dbReference type="ARBA" id="ARBA00022741"/>
    </source>
</evidence>
<evidence type="ECO:0000259" key="16">
    <source>
        <dbReference type="PROSITE" id="PS50112"/>
    </source>
</evidence>
<evidence type="ECO:0000256" key="5">
    <source>
        <dbReference type="ARBA" id="ARBA00022679"/>
    </source>
</evidence>
<keyword evidence="9" id="KW-0067">ATP-binding</keyword>
<dbReference type="InterPro" id="IPR035965">
    <property type="entry name" value="PAS-like_dom_sf"/>
</dbReference>
<dbReference type="InterPro" id="IPR004010">
    <property type="entry name" value="Double_Cache_2"/>
</dbReference>
<protein>
    <recommendedName>
        <fullName evidence="3">histidine kinase</fullName>
        <ecNumber evidence="3">2.7.13.3</ecNumber>
    </recommendedName>
</protein>
<sequence>MKIRNKGSLANSFLLHMLIVSVVTIGIVGYLWVSDEYARFEGELDNLRQTTIDLQQKKIQNQVKDIVLFFENRKSHAQEDLQHDLKETVRQTHAVIKSLYRGNAEIYSNEELISIIKDAVLPLQLSEQQGEIFIRTSEGERVLVPGHFQNQDKLEEMEKQNVREQLDLLASNTEGLLEQTIFHESDSEKNNQRELVYVKRLDELDWYVGASAHLHVLQQDLMNDFNGYIADIGTDLRDISLFVGSHDMNSSINAAVPDSRVTAVGDESYSGTMILKKFSELAQRKDGGYLEYSVAGKNGTEIIEKISYLKNLPGENLYVGASINRTNLELQMMERREEMKKRIGNHIADILLILLASFFITYMAARYLANKTRMNFKVFNDFFASAASGSTKIRETKIHFSEFQRLAEAANKMMRDRNKAQLAREQSEEKYKLLAENSADVIWTIDLNGQFMYCSPSVHQLIGYTTDETLNRRLTEIIAPSSVYKAQQLLELTTKIVGSNKKNMRNRQLELELRCKNGATIWTESIIKPFRDKTGQVLGLIGVSRDISLRRENEEKMRAQNEELIKTNAELDRFVYSASHDLRAPLASVLGLISISKMESSEVKKNEYLEYMEKSIQKLDSFIREIIEYSKNSRLDLHRDKIDFETLIEECLQDVQFVNGASHIDRIVEIEQDVDFYTDQNRLSIIINNLVSNAVRYYYPRRPNPYVKIQVKTKDDRVRIKVKDNGSGILKEHQQKIFDMFYRAAEDNVGSGLGLYIVKESVATLNGSIKLDSTINVGTTFTITLPNMSIGFETEETQPLIPIIA</sequence>
<keyword evidence="7" id="KW-0547">Nucleotide-binding</keyword>
<evidence type="ECO:0000313" key="18">
    <source>
        <dbReference type="EMBL" id="MDN5203174.1"/>
    </source>
</evidence>
<dbReference type="Pfam" id="PF00512">
    <property type="entry name" value="HisKA"/>
    <property type="match status" value="1"/>
</dbReference>
<dbReference type="PANTHER" id="PTHR42878:SF7">
    <property type="entry name" value="SENSOR HISTIDINE KINASE GLRK"/>
    <property type="match status" value="1"/>
</dbReference>
<organism evidence="18 19">
    <name type="scientific">Splendidivirga corallicola</name>
    <dbReference type="NCBI Taxonomy" id="3051826"/>
    <lineage>
        <taxon>Bacteria</taxon>
        <taxon>Pseudomonadati</taxon>
        <taxon>Bacteroidota</taxon>
        <taxon>Cytophagia</taxon>
        <taxon>Cytophagales</taxon>
        <taxon>Splendidivirgaceae</taxon>
        <taxon>Splendidivirga</taxon>
    </lineage>
</organism>
<dbReference type="Proteomes" id="UP001172082">
    <property type="component" value="Unassembled WGS sequence"/>
</dbReference>
<dbReference type="InterPro" id="IPR005467">
    <property type="entry name" value="His_kinase_dom"/>
</dbReference>
<dbReference type="RefSeq" id="WP_346753196.1">
    <property type="nucleotide sequence ID" value="NZ_JAUJEA010000006.1"/>
</dbReference>
<dbReference type="PROSITE" id="PS50109">
    <property type="entry name" value="HIS_KIN"/>
    <property type="match status" value="1"/>
</dbReference>
<dbReference type="Pfam" id="PF02518">
    <property type="entry name" value="HATPase_c"/>
    <property type="match status" value="1"/>
</dbReference>
<evidence type="ECO:0000256" key="4">
    <source>
        <dbReference type="ARBA" id="ARBA00022553"/>
    </source>
</evidence>
<name>A0ABT8KSJ1_9BACT</name>
<comment type="caution">
    <text evidence="18">The sequence shown here is derived from an EMBL/GenBank/DDBJ whole genome shotgun (WGS) entry which is preliminary data.</text>
</comment>
<evidence type="ECO:0000256" key="11">
    <source>
        <dbReference type="ARBA" id="ARBA00023012"/>
    </source>
</evidence>
<evidence type="ECO:0000259" key="17">
    <source>
        <dbReference type="PROSITE" id="PS50113"/>
    </source>
</evidence>
<dbReference type="CDD" id="cd00075">
    <property type="entry name" value="HATPase"/>
    <property type="match status" value="1"/>
</dbReference>
<dbReference type="InterPro" id="IPR036890">
    <property type="entry name" value="HATPase_C_sf"/>
</dbReference>
<dbReference type="EC" id="2.7.13.3" evidence="3"/>
<dbReference type="InterPro" id="IPR001610">
    <property type="entry name" value="PAC"/>
</dbReference>
<evidence type="ECO:0000313" key="19">
    <source>
        <dbReference type="Proteomes" id="UP001172082"/>
    </source>
</evidence>
<dbReference type="PROSITE" id="PS50113">
    <property type="entry name" value="PAC"/>
    <property type="match status" value="1"/>
</dbReference>
<evidence type="ECO:0000256" key="3">
    <source>
        <dbReference type="ARBA" id="ARBA00012438"/>
    </source>
</evidence>
<dbReference type="Pfam" id="PF13426">
    <property type="entry name" value="PAS_9"/>
    <property type="match status" value="1"/>
</dbReference>
<dbReference type="InterPro" id="IPR050351">
    <property type="entry name" value="BphY/WalK/GraS-like"/>
</dbReference>
<dbReference type="CDD" id="cd00082">
    <property type="entry name" value="HisKA"/>
    <property type="match status" value="1"/>
</dbReference>
<comment type="subcellular location">
    <subcellularLocation>
        <location evidence="2">Membrane</location>
        <topology evidence="2">Multi-pass membrane protein</topology>
    </subcellularLocation>
</comment>
<dbReference type="SUPFAM" id="SSF47384">
    <property type="entry name" value="Homodimeric domain of signal transducing histidine kinase"/>
    <property type="match status" value="1"/>
</dbReference>
<dbReference type="InterPro" id="IPR003594">
    <property type="entry name" value="HATPase_dom"/>
</dbReference>
<reference evidence="18" key="1">
    <citation type="submission" date="2023-06" db="EMBL/GenBank/DDBJ databases">
        <title>Genomic of Parafulvivirga corallium.</title>
        <authorList>
            <person name="Wang G."/>
        </authorList>
    </citation>
    <scope>NUCLEOTIDE SEQUENCE</scope>
    <source>
        <strain evidence="18">BMA10</strain>
    </source>
</reference>
<dbReference type="SMART" id="SM00387">
    <property type="entry name" value="HATPase_c"/>
    <property type="match status" value="1"/>
</dbReference>
<keyword evidence="10 14" id="KW-1133">Transmembrane helix</keyword>
<evidence type="ECO:0000256" key="2">
    <source>
        <dbReference type="ARBA" id="ARBA00004141"/>
    </source>
</evidence>
<dbReference type="SMART" id="SM00091">
    <property type="entry name" value="PAS"/>
    <property type="match status" value="1"/>
</dbReference>
<dbReference type="InterPro" id="IPR004358">
    <property type="entry name" value="Sig_transdc_His_kin-like_C"/>
</dbReference>
<dbReference type="InterPro" id="IPR000014">
    <property type="entry name" value="PAS"/>
</dbReference>
<feature type="transmembrane region" description="Helical" evidence="14">
    <location>
        <begin position="350"/>
        <end position="369"/>
    </location>
</feature>
<evidence type="ECO:0000256" key="8">
    <source>
        <dbReference type="ARBA" id="ARBA00022777"/>
    </source>
</evidence>
<dbReference type="NCBIfam" id="TIGR00229">
    <property type="entry name" value="sensory_box"/>
    <property type="match status" value="1"/>
</dbReference>
<dbReference type="Gene3D" id="3.30.450.20">
    <property type="entry name" value="PAS domain"/>
    <property type="match status" value="3"/>
</dbReference>
<feature type="coiled-coil region" evidence="13">
    <location>
        <begin position="406"/>
        <end position="437"/>
    </location>
</feature>
<gene>
    <name evidence="18" type="ORF">QQ008_17425</name>
</gene>
<dbReference type="SUPFAM" id="SSF55874">
    <property type="entry name" value="ATPase domain of HSP90 chaperone/DNA topoisomerase II/histidine kinase"/>
    <property type="match status" value="1"/>
</dbReference>
<evidence type="ECO:0000259" key="15">
    <source>
        <dbReference type="PROSITE" id="PS50109"/>
    </source>
</evidence>
<dbReference type="EMBL" id="JAUJEA010000006">
    <property type="protein sequence ID" value="MDN5203174.1"/>
    <property type="molecule type" value="Genomic_DNA"/>
</dbReference>
<dbReference type="PRINTS" id="PR00344">
    <property type="entry name" value="BCTRLSENSOR"/>
</dbReference>
<dbReference type="Gene3D" id="1.10.287.130">
    <property type="match status" value="1"/>
</dbReference>
<dbReference type="InterPro" id="IPR036097">
    <property type="entry name" value="HisK_dim/P_sf"/>
</dbReference>
<dbReference type="SUPFAM" id="SSF55785">
    <property type="entry name" value="PYP-like sensor domain (PAS domain)"/>
    <property type="match status" value="1"/>
</dbReference>
<accession>A0ABT8KSJ1</accession>
<evidence type="ECO:0000256" key="12">
    <source>
        <dbReference type="ARBA" id="ARBA00023136"/>
    </source>
</evidence>
<proteinExistence type="predicted"/>
<evidence type="ECO:0000256" key="6">
    <source>
        <dbReference type="ARBA" id="ARBA00022692"/>
    </source>
</evidence>
<dbReference type="InterPro" id="IPR003661">
    <property type="entry name" value="HisK_dim/P_dom"/>
</dbReference>
<keyword evidence="12 14" id="KW-0472">Membrane</keyword>
<comment type="catalytic activity">
    <reaction evidence="1">
        <text>ATP + protein L-histidine = ADP + protein N-phospho-L-histidine.</text>
        <dbReference type="EC" id="2.7.13.3"/>
    </reaction>
</comment>
<keyword evidence="5" id="KW-0808">Transferase</keyword>
<dbReference type="InterPro" id="IPR000700">
    <property type="entry name" value="PAS-assoc_C"/>
</dbReference>
<dbReference type="SMART" id="SM00086">
    <property type="entry name" value="PAC"/>
    <property type="match status" value="1"/>
</dbReference>
<feature type="domain" description="Histidine kinase" evidence="15">
    <location>
        <begin position="577"/>
        <end position="789"/>
    </location>
</feature>
<keyword evidence="11" id="KW-0902">Two-component regulatory system</keyword>
<keyword evidence="13" id="KW-0175">Coiled coil</keyword>
<keyword evidence="8" id="KW-0418">Kinase</keyword>
<evidence type="ECO:0000256" key="14">
    <source>
        <dbReference type="SAM" id="Phobius"/>
    </source>
</evidence>
<feature type="domain" description="PAC" evidence="17">
    <location>
        <begin position="507"/>
        <end position="559"/>
    </location>
</feature>
<dbReference type="PROSITE" id="PS50112">
    <property type="entry name" value="PAS"/>
    <property type="match status" value="1"/>
</dbReference>
<dbReference type="CDD" id="cd00130">
    <property type="entry name" value="PAS"/>
    <property type="match status" value="1"/>
</dbReference>
<dbReference type="SMART" id="SM00388">
    <property type="entry name" value="HisKA"/>
    <property type="match status" value="1"/>
</dbReference>
<feature type="domain" description="PAS" evidence="16">
    <location>
        <begin position="427"/>
        <end position="491"/>
    </location>
</feature>
<feature type="transmembrane region" description="Helical" evidence="14">
    <location>
        <begin position="12"/>
        <end position="33"/>
    </location>
</feature>